<name>A0AA37SCU1_9GAMM</name>
<dbReference type="AlphaFoldDB" id="A0AA37SCU1"/>
<protein>
    <recommendedName>
        <fullName evidence="4">PEP-CTERM sorting domain-containing protein</fullName>
    </recommendedName>
</protein>
<evidence type="ECO:0008006" key="4">
    <source>
        <dbReference type="Google" id="ProtNLM"/>
    </source>
</evidence>
<sequence>MNLSKPLITLLMTSCIPLSHAELVPMDDGLLSEYTGQAFITIDNYNVTQTTAGFSGQPEEIDTEFYRINIGADMETHLSIDNLELGKFDRYENGEPCPASGCDPSRLQEVNDADISVKDFALGHYEKLSDGSVIDHPFKTVNPFLEFAFENRPDGTREVIGFRIGFEQAGGVFSGDIQSLTGNIDVLIKGTEWVFGFIPVQVEGQAYLQYGEDGDQNGENSGSLDPIRANFIGILDGDDISAGLIPDSYLLEITPEDCRTSTGTDTCQPLNKFQSMEVGKASDNGMVNNFFISSQSKDIAWAIDPNGNLNPSYGNNVRTGNKTMVVDENFTQTFLGAFMNIPSGGLELNPHETVEGLPRQPTRYTDAALGLF</sequence>
<evidence type="ECO:0000256" key="1">
    <source>
        <dbReference type="SAM" id="SignalP"/>
    </source>
</evidence>
<dbReference type="RefSeq" id="WP_284382357.1">
    <property type="nucleotide sequence ID" value="NZ_BSNM01000015.1"/>
</dbReference>
<reference evidence="2" key="2">
    <citation type="submission" date="2023-01" db="EMBL/GenBank/DDBJ databases">
        <title>Draft genome sequence of Litoribrevibacter albus strain NBRC 110071.</title>
        <authorList>
            <person name="Sun Q."/>
            <person name="Mori K."/>
        </authorList>
    </citation>
    <scope>NUCLEOTIDE SEQUENCE</scope>
    <source>
        <strain evidence="2">NBRC 110071</strain>
    </source>
</reference>
<keyword evidence="3" id="KW-1185">Reference proteome</keyword>
<evidence type="ECO:0000313" key="3">
    <source>
        <dbReference type="Proteomes" id="UP001161389"/>
    </source>
</evidence>
<accession>A0AA37SCU1</accession>
<proteinExistence type="predicted"/>
<keyword evidence="1" id="KW-0732">Signal</keyword>
<gene>
    <name evidence="2" type="ORF">GCM10007876_28690</name>
</gene>
<evidence type="ECO:0000313" key="2">
    <source>
        <dbReference type="EMBL" id="GLQ32390.1"/>
    </source>
</evidence>
<dbReference type="EMBL" id="BSNM01000015">
    <property type="protein sequence ID" value="GLQ32390.1"/>
    <property type="molecule type" value="Genomic_DNA"/>
</dbReference>
<dbReference type="Proteomes" id="UP001161389">
    <property type="component" value="Unassembled WGS sequence"/>
</dbReference>
<organism evidence="2 3">
    <name type="scientific">Litoribrevibacter albus</name>
    <dbReference type="NCBI Taxonomy" id="1473156"/>
    <lineage>
        <taxon>Bacteria</taxon>
        <taxon>Pseudomonadati</taxon>
        <taxon>Pseudomonadota</taxon>
        <taxon>Gammaproteobacteria</taxon>
        <taxon>Oceanospirillales</taxon>
        <taxon>Oceanospirillaceae</taxon>
        <taxon>Litoribrevibacter</taxon>
    </lineage>
</organism>
<feature type="chain" id="PRO_5041270308" description="PEP-CTERM sorting domain-containing protein" evidence="1">
    <location>
        <begin position="22"/>
        <end position="372"/>
    </location>
</feature>
<comment type="caution">
    <text evidence="2">The sequence shown here is derived from an EMBL/GenBank/DDBJ whole genome shotgun (WGS) entry which is preliminary data.</text>
</comment>
<feature type="signal peptide" evidence="1">
    <location>
        <begin position="1"/>
        <end position="21"/>
    </location>
</feature>
<reference evidence="2" key="1">
    <citation type="journal article" date="2014" name="Int. J. Syst. Evol. Microbiol.">
        <title>Complete genome sequence of Corynebacterium casei LMG S-19264T (=DSM 44701T), isolated from a smear-ripened cheese.</title>
        <authorList>
            <consortium name="US DOE Joint Genome Institute (JGI-PGF)"/>
            <person name="Walter F."/>
            <person name="Albersmeier A."/>
            <person name="Kalinowski J."/>
            <person name="Ruckert C."/>
        </authorList>
    </citation>
    <scope>NUCLEOTIDE SEQUENCE</scope>
    <source>
        <strain evidence="2">NBRC 110071</strain>
    </source>
</reference>